<accession>A0A419UX34</accession>
<dbReference type="EMBL" id="RAPK01000011">
    <property type="protein sequence ID" value="RKD69697.1"/>
    <property type="molecule type" value="Genomic_DNA"/>
</dbReference>
<reference evidence="2 3" key="1">
    <citation type="submission" date="2018-09" db="EMBL/GenBank/DDBJ databases">
        <title>Genomic Encyclopedia of Archaeal and Bacterial Type Strains, Phase II (KMG-II): from individual species to whole genera.</title>
        <authorList>
            <person name="Goeker M."/>
        </authorList>
    </citation>
    <scope>NUCLEOTIDE SEQUENCE [LARGE SCALE GENOMIC DNA]</scope>
    <source>
        <strain evidence="2 3">DSM 17008</strain>
    </source>
</reference>
<evidence type="ECO:0000313" key="2">
    <source>
        <dbReference type="EMBL" id="RKD69697.1"/>
    </source>
</evidence>
<evidence type="ECO:0000313" key="3">
    <source>
        <dbReference type="Proteomes" id="UP000285120"/>
    </source>
</evidence>
<keyword evidence="1" id="KW-0812">Transmembrane</keyword>
<keyword evidence="1" id="KW-0472">Membrane</keyword>
<feature type="transmembrane region" description="Helical" evidence="1">
    <location>
        <begin position="31"/>
        <end position="50"/>
    </location>
</feature>
<keyword evidence="3" id="KW-1185">Reference proteome</keyword>
<protein>
    <submittedName>
        <fullName evidence="2">Uncharacterized protein</fullName>
    </submittedName>
</protein>
<keyword evidence="1" id="KW-1133">Transmembrane helix</keyword>
<dbReference type="RefSeq" id="WP_170146963.1">
    <property type="nucleotide sequence ID" value="NZ_RAPK01000011.1"/>
</dbReference>
<gene>
    <name evidence="2" type="ORF">ATL39_3124</name>
</gene>
<comment type="caution">
    <text evidence="2">The sequence shown here is derived from an EMBL/GenBank/DDBJ whole genome shotgun (WGS) entry which is preliminary data.</text>
</comment>
<feature type="transmembrane region" description="Helical" evidence="1">
    <location>
        <begin position="7"/>
        <end position="25"/>
    </location>
</feature>
<name>A0A419UX34_9BACL</name>
<dbReference type="AlphaFoldDB" id="A0A419UX34"/>
<proteinExistence type="predicted"/>
<dbReference type="Proteomes" id="UP000285120">
    <property type="component" value="Unassembled WGS sequence"/>
</dbReference>
<evidence type="ECO:0000256" key="1">
    <source>
        <dbReference type="SAM" id="Phobius"/>
    </source>
</evidence>
<organism evidence="2 3">
    <name type="scientific">Sinobaca qinghaiensis</name>
    <dbReference type="NCBI Taxonomy" id="342944"/>
    <lineage>
        <taxon>Bacteria</taxon>
        <taxon>Bacillati</taxon>
        <taxon>Bacillota</taxon>
        <taxon>Bacilli</taxon>
        <taxon>Bacillales</taxon>
        <taxon>Sporolactobacillaceae</taxon>
        <taxon>Sinobaca</taxon>
    </lineage>
</organism>
<sequence>MRKVVSAPLLGAAMVGTCLNIWAGFTDRGEYIPITIAFTFAGVILLHWNAANISQR</sequence>